<evidence type="ECO:0000313" key="3">
    <source>
        <dbReference type="Proteomes" id="UP000800096"/>
    </source>
</evidence>
<dbReference type="EMBL" id="ML979132">
    <property type="protein sequence ID" value="KAF1921416.1"/>
    <property type="molecule type" value="Genomic_DNA"/>
</dbReference>
<keyword evidence="3" id="KW-1185">Reference proteome</keyword>
<name>A0A6A5R3N3_AMPQU</name>
<organism evidence="2 3">
    <name type="scientific">Ampelomyces quisqualis</name>
    <name type="common">Powdery mildew agent</name>
    <dbReference type="NCBI Taxonomy" id="50730"/>
    <lineage>
        <taxon>Eukaryota</taxon>
        <taxon>Fungi</taxon>
        <taxon>Dikarya</taxon>
        <taxon>Ascomycota</taxon>
        <taxon>Pezizomycotina</taxon>
        <taxon>Dothideomycetes</taxon>
        <taxon>Pleosporomycetidae</taxon>
        <taxon>Pleosporales</taxon>
        <taxon>Pleosporineae</taxon>
        <taxon>Phaeosphaeriaceae</taxon>
        <taxon>Ampelomyces</taxon>
    </lineage>
</organism>
<sequence>MVVWRFFQQERCSQKRLLLLQASERHITASTTASPSATVFSTPQSDAKVPNESVGVYVLPMRHLHVRRYLQTRPCFDRSACNSTGAINVYQIYRRMHLRPAHFFLRKEIFALSVISCTLSPNKSLRQTRSNWRDKQPPHEDATSDAPKSNGPSNLLRKIVAGAEVQYSQNGPNS</sequence>
<evidence type="ECO:0000313" key="2">
    <source>
        <dbReference type="EMBL" id="KAF1921416.1"/>
    </source>
</evidence>
<reference evidence="2" key="1">
    <citation type="journal article" date="2020" name="Stud. Mycol.">
        <title>101 Dothideomycetes genomes: a test case for predicting lifestyles and emergence of pathogens.</title>
        <authorList>
            <person name="Haridas S."/>
            <person name="Albert R."/>
            <person name="Binder M."/>
            <person name="Bloem J."/>
            <person name="Labutti K."/>
            <person name="Salamov A."/>
            <person name="Andreopoulos B."/>
            <person name="Baker S."/>
            <person name="Barry K."/>
            <person name="Bills G."/>
            <person name="Bluhm B."/>
            <person name="Cannon C."/>
            <person name="Castanera R."/>
            <person name="Culley D."/>
            <person name="Daum C."/>
            <person name="Ezra D."/>
            <person name="Gonzalez J."/>
            <person name="Henrissat B."/>
            <person name="Kuo A."/>
            <person name="Liang C."/>
            <person name="Lipzen A."/>
            <person name="Lutzoni F."/>
            <person name="Magnuson J."/>
            <person name="Mondo S."/>
            <person name="Nolan M."/>
            <person name="Ohm R."/>
            <person name="Pangilinan J."/>
            <person name="Park H.-J."/>
            <person name="Ramirez L."/>
            <person name="Alfaro M."/>
            <person name="Sun H."/>
            <person name="Tritt A."/>
            <person name="Yoshinaga Y."/>
            <person name="Zwiers L.-H."/>
            <person name="Turgeon B."/>
            <person name="Goodwin S."/>
            <person name="Spatafora J."/>
            <person name="Crous P."/>
            <person name="Grigoriev I."/>
        </authorList>
    </citation>
    <scope>NUCLEOTIDE SEQUENCE</scope>
    <source>
        <strain evidence="2">HMLAC05119</strain>
    </source>
</reference>
<dbReference type="AlphaFoldDB" id="A0A6A5R3N3"/>
<accession>A0A6A5R3N3</accession>
<gene>
    <name evidence="2" type="ORF">BDU57DRAFT_48981</name>
</gene>
<dbReference type="Proteomes" id="UP000800096">
    <property type="component" value="Unassembled WGS sequence"/>
</dbReference>
<feature type="region of interest" description="Disordered" evidence="1">
    <location>
        <begin position="125"/>
        <end position="154"/>
    </location>
</feature>
<protein>
    <submittedName>
        <fullName evidence="2">Uncharacterized protein</fullName>
    </submittedName>
</protein>
<evidence type="ECO:0000256" key="1">
    <source>
        <dbReference type="SAM" id="MobiDB-lite"/>
    </source>
</evidence>
<feature type="compositionally biased region" description="Basic and acidic residues" evidence="1">
    <location>
        <begin position="131"/>
        <end position="142"/>
    </location>
</feature>
<proteinExistence type="predicted"/>